<evidence type="ECO:0000259" key="2">
    <source>
        <dbReference type="PROSITE" id="PS50158"/>
    </source>
</evidence>
<evidence type="ECO:0000313" key="3">
    <source>
        <dbReference type="EMBL" id="KAF2743756.1"/>
    </source>
</evidence>
<dbReference type="PROSITE" id="PS50158">
    <property type="entry name" value="ZF_CCHC"/>
    <property type="match status" value="2"/>
</dbReference>
<organism evidence="3 4">
    <name type="scientific">Sporormia fimetaria CBS 119925</name>
    <dbReference type="NCBI Taxonomy" id="1340428"/>
    <lineage>
        <taxon>Eukaryota</taxon>
        <taxon>Fungi</taxon>
        <taxon>Dikarya</taxon>
        <taxon>Ascomycota</taxon>
        <taxon>Pezizomycotina</taxon>
        <taxon>Dothideomycetes</taxon>
        <taxon>Pleosporomycetidae</taxon>
        <taxon>Pleosporales</taxon>
        <taxon>Sporormiaceae</taxon>
        <taxon>Sporormia</taxon>
    </lineage>
</organism>
<keyword evidence="1" id="KW-0863">Zinc-finger</keyword>
<keyword evidence="1" id="KW-0862">Zinc</keyword>
<feature type="domain" description="CCHC-type" evidence="2">
    <location>
        <begin position="74"/>
        <end position="89"/>
    </location>
</feature>
<name>A0A6A6V1R2_9PLEO</name>
<dbReference type="SUPFAM" id="SSF57756">
    <property type="entry name" value="Retrovirus zinc finger-like domains"/>
    <property type="match status" value="2"/>
</dbReference>
<dbReference type="SMART" id="SM00343">
    <property type="entry name" value="ZnF_C2HC"/>
    <property type="match status" value="4"/>
</dbReference>
<dbReference type="OrthoDB" id="8026949at2759"/>
<dbReference type="GO" id="GO:0003676">
    <property type="term" value="F:nucleic acid binding"/>
    <property type="evidence" value="ECO:0007669"/>
    <property type="project" value="InterPro"/>
</dbReference>
<reference evidence="3" key="1">
    <citation type="journal article" date="2020" name="Stud. Mycol.">
        <title>101 Dothideomycetes genomes: a test case for predicting lifestyles and emergence of pathogens.</title>
        <authorList>
            <person name="Haridas S."/>
            <person name="Albert R."/>
            <person name="Binder M."/>
            <person name="Bloem J."/>
            <person name="Labutti K."/>
            <person name="Salamov A."/>
            <person name="Andreopoulos B."/>
            <person name="Baker S."/>
            <person name="Barry K."/>
            <person name="Bills G."/>
            <person name="Bluhm B."/>
            <person name="Cannon C."/>
            <person name="Castanera R."/>
            <person name="Culley D."/>
            <person name="Daum C."/>
            <person name="Ezra D."/>
            <person name="Gonzalez J."/>
            <person name="Henrissat B."/>
            <person name="Kuo A."/>
            <person name="Liang C."/>
            <person name="Lipzen A."/>
            <person name="Lutzoni F."/>
            <person name="Magnuson J."/>
            <person name="Mondo S."/>
            <person name="Nolan M."/>
            <person name="Ohm R."/>
            <person name="Pangilinan J."/>
            <person name="Park H.-J."/>
            <person name="Ramirez L."/>
            <person name="Alfaro M."/>
            <person name="Sun H."/>
            <person name="Tritt A."/>
            <person name="Yoshinaga Y."/>
            <person name="Zwiers L.-H."/>
            <person name="Turgeon B."/>
            <person name="Goodwin S."/>
            <person name="Spatafora J."/>
            <person name="Crous P."/>
            <person name="Grigoriev I."/>
        </authorList>
    </citation>
    <scope>NUCLEOTIDE SEQUENCE</scope>
    <source>
        <strain evidence="3">CBS 119925</strain>
    </source>
</reference>
<protein>
    <recommendedName>
        <fullName evidence="2">CCHC-type domain-containing protein</fullName>
    </recommendedName>
</protein>
<dbReference type="EMBL" id="MU006594">
    <property type="protein sequence ID" value="KAF2743756.1"/>
    <property type="molecule type" value="Genomic_DNA"/>
</dbReference>
<accession>A0A6A6V1R2</accession>
<keyword evidence="1" id="KW-0479">Metal-binding</keyword>
<dbReference type="PANTHER" id="PTHR23002">
    <property type="entry name" value="ZINC FINGER CCHC DOMAIN CONTAINING PROTEIN"/>
    <property type="match status" value="1"/>
</dbReference>
<sequence length="312" mass="34044">MPQEEEVGALVVTILAASTAVMPTATTLDPRPAECECSVDELAEKLLTSPSCNQEGHFARECPDKPAGGLTGECFNCGEVGHNKADCTNAKVDRPFDGTCNLCSEQGHSARNCPQQVCRLCKQTGHKASECENRRAVDWKGIPELEAEEAWKNVIDSAAAKDLDAFRVALKAYARALDDKFDLRAVEEALRDSKDPVAPIYLIAREQEVARNLTIVDLVGNANRKYVLSFAFSAKPRRKTMSAGWPESPKENLERLASAGFVQDSGIPVCSNCDGMFCEFLPITTFPHAPPEILLTINRARTCSQILQAGDR</sequence>
<dbReference type="Gene3D" id="4.10.60.10">
    <property type="entry name" value="Zinc finger, CCHC-type"/>
    <property type="match status" value="2"/>
</dbReference>
<dbReference type="GO" id="GO:0008270">
    <property type="term" value="F:zinc ion binding"/>
    <property type="evidence" value="ECO:0007669"/>
    <property type="project" value="UniProtKB-KW"/>
</dbReference>
<dbReference type="InterPro" id="IPR051714">
    <property type="entry name" value="Znf_CCHC_NABP"/>
</dbReference>
<dbReference type="InterPro" id="IPR036875">
    <property type="entry name" value="Znf_CCHC_sf"/>
</dbReference>
<gene>
    <name evidence="3" type="ORF">M011DRAFT_210519</name>
</gene>
<dbReference type="Pfam" id="PF00098">
    <property type="entry name" value="zf-CCHC"/>
    <property type="match status" value="3"/>
</dbReference>
<dbReference type="Proteomes" id="UP000799440">
    <property type="component" value="Unassembled WGS sequence"/>
</dbReference>
<evidence type="ECO:0000313" key="4">
    <source>
        <dbReference type="Proteomes" id="UP000799440"/>
    </source>
</evidence>
<feature type="domain" description="CCHC-type" evidence="2">
    <location>
        <begin position="100"/>
        <end position="115"/>
    </location>
</feature>
<evidence type="ECO:0000256" key="1">
    <source>
        <dbReference type="PROSITE-ProRule" id="PRU00047"/>
    </source>
</evidence>
<dbReference type="InterPro" id="IPR001878">
    <property type="entry name" value="Znf_CCHC"/>
</dbReference>
<dbReference type="AlphaFoldDB" id="A0A6A6V1R2"/>
<proteinExistence type="predicted"/>
<keyword evidence="4" id="KW-1185">Reference proteome</keyword>